<dbReference type="AlphaFoldDB" id="A0A2C8Z5N6"/>
<evidence type="ECO:0000259" key="3">
    <source>
        <dbReference type="Pfam" id="PF01557"/>
    </source>
</evidence>
<proteinExistence type="inferred from homology"/>
<dbReference type="InterPro" id="IPR036663">
    <property type="entry name" value="Fumarylacetoacetase_C_sf"/>
</dbReference>
<accession>A0A2C8Z5N6</accession>
<dbReference type="InterPro" id="IPR051121">
    <property type="entry name" value="FAH"/>
</dbReference>
<sequence length="290" mass="31949">MRLGRLGHPERELPVAIVDERTYDLRSVTNDIDPELFELGGFDLVERAIRDGAVVEYREPFGPRSPRIGAPLSQPTALICIGMNYAVHAVESGSAPPSELVLFFKHPHTIVGSNYAVLVRPRSEKTDWKVELTVIGGRRARYLNSEAEAVTHVAGFAISNDVSERKNQLETAGGQWNKGKSSETFNPFGHWIISATSIDHSDDLRIQSWVNGQPRQDSNTSDLIFRIGAIIQQLINVMVLEPGDVINTGTPQGVALSGRFPFLRAGDVVECEIEGPGPQRQVVENGWSDE</sequence>
<dbReference type="PANTHER" id="PTHR42796">
    <property type="entry name" value="FUMARYLACETOACETATE HYDROLASE DOMAIN-CONTAINING PROTEIN 2A-RELATED"/>
    <property type="match status" value="1"/>
</dbReference>
<dbReference type="SUPFAM" id="SSF56529">
    <property type="entry name" value="FAH"/>
    <property type="match status" value="1"/>
</dbReference>
<keyword evidence="5" id="KW-1185">Reference proteome</keyword>
<dbReference type="Gene3D" id="3.90.850.10">
    <property type="entry name" value="Fumarylacetoacetase-like, C-terminal domain"/>
    <property type="match status" value="1"/>
</dbReference>
<keyword evidence="2" id="KW-0479">Metal-binding</keyword>
<evidence type="ECO:0000256" key="1">
    <source>
        <dbReference type="ARBA" id="ARBA00010211"/>
    </source>
</evidence>
<dbReference type="GO" id="GO:0046872">
    <property type="term" value="F:metal ion binding"/>
    <property type="evidence" value="ECO:0007669"/>
    <property type="project" value="UniProtKB-KW"/>
</dbReference>
<feature type="domain" description="Fumarylacetoacetase-like C-terminal" evidence="3">
    <location>
        <begin position="78"/>
        <end position="283"/>
    </location>
</feature>
<comment type="similarity">
    <text evidence="1">Belongs to the FAH family.</text>
</comment>
<dbReference type="OrthoDB" id="9805307at2"/>
<organism evidence="4 5">
    <name type="scientific">Salinibacterium xinjiangense</name>
    <dbReference type="NCBI Taxonomy" id="386302"/>
    <lineage>
        <taxon>Bacteria</taxon>
        <taxon>Bacillati</taxon>
        <taxon>Actinomycetota</taxon>
        <taxon>Actinomycetes</taxon>
        <taxon>Micrococcales</taxon>
        <taxon>Microbacteriaceae</taxon>
        <taxon>Salinibacterium</taxon>
    </lineage>
</organism>
<name>A0A2C8Z5N6_9MICO</name>
<evidence type="ECO:0000256" key="2">
    <source>
        <dbReference type="ARBA" id="ARBA00022723"/>
    </source>
</evidence>
<evidence type="ECO:0000313" key="4">
    <source>
        <dbReference type="EMBL" id="SOE59116.1"/>
    </source>
</evidence>
<reference evidence="4 5" key="1">
    <citation type="submission" date="2017-09" db="EMBL/GenBank/DDBJ databases">
        <authorList>
            <person name="Ehlers B."/>
            <person name="Leendertz F.H."/>
        </authorList>
    </citation>
    <scope>NUCLEOTIDE SEQUENCE [LARGE SCALE GENOMIC DNA]</scope>
    <source>
        <strain evidence="4 5">CGMCC 1.05381</strain>
    </source>
</reference>
<dbReference type="EMBL" id="OCST01000002">
    <property type="protein sequence ID" value="SOE59116.1"/>
    <property type="molecule type" value="Genomic_DNA"/>
</dbReference>
<dbReference type="PANTHER" id="PTHR42796:SF4">
    <property type="entry name" value="FUMARYLACETOACETATE HYDROLASE DOMAIN-CONTAINING PROTEIN 2A"/>
    <property type="match status" value="1"/>
</dbReference>
<dbReference type="Proteomes" id="UP000219440">
    <property type="component" value="Unassembled WGS sequence"/>
</dbReference>
<dbReference type="Pfam" id="PF01557">
    <property type="entry name" value="FAA_hydrolase"/>
    <property type="match status" value="1"/>
</dbReference>
<gene>
    <name evidence="4" type="ORF">SAMN06296378_0883</name>
</gene>
<dbReference type="GO" id="GO:0044281">
    <property type="term" value="P:small molecule metabolic process"/>
    <property type="evidence" value="ECO:0007669"/>
    <property type="project" value="UniProtKB-ARBA"/>
</dbReference>
<protein>
    <submittedName>
        <fullName evidence="4">2-keto-4-pentenoate hydratase/2-oxohepta-3-ene-1,7-dioic acid hydratase (Catechol pathway)</fullName>
    </submittedName>
</protein>
<dbReference type="InterPro" id="IPR011234">
    <property type="entry name" value="Fumarylacetoacetase-like_C"/>
</dbReference>
<dbReference type="GO" id="GO:0003824">
    <property type="term" value="F:catalytic activity"/>
    <property type="evidence" value="ECO:0007669"/>
    <property type="project" value="InterPro"/>
</dbReference>
<evidence type="ECO:0000313" key="5">
    <source>
        <dbReference type="Proteomes" id="UP000219440"/>
    </source>
</evidence>